<keyword evidence="1" id="KW-0812">Transmembrane</keyword>
<sequence>MLHAVLNLISKWAIPVLLLAVPIYGYLKKVPVYEAFVEGAEDGFKTAVKIIPFLVGMMVAISVFRASGAMDYLGMILEPLTSRIGAPSEVLPLAIMRPMSGSAVLGMATDLMRVYGPDSFIGRLASVMQGTTDTTFFILTVYFGSVGIKKYGYSIVTGLTADITGFIASIYICNLLFR</sequence>
<evidence type="ECO:0000313" key="3">
    <source>
        <dbReference type="EMBL" id="KUG04108.1"/>
    </source>
</evidence>
<accession>A0A0W8E676</accession>
<keyword evidence="1" id="KW-0472">Membrane</keyword>
<dbReference type="PANTHER" id="PTHR35793">
    <property type="entry name" value="INNER MEMBRANE PROTEIN YJIG"/>
    <property type="match status" value="1"/>
</dbReference>
<keyword evidence="1" id="KW-1133">Transmembrane helix</keyword>
<proteinExistence type="predicted"/>
<feature type="transmembrane region" description="Helical" evidence="1">
    <location>
        <begin position="155"/>
        <end position="177"/>
    </location>
</feature>
<evidence type="ECO:0000259" key="2">
    <source>
        <dbReference type="Pfam" id="PF07670"/>
    </source>
</evidence>
<feature type="domain" description="Nucleoside transporter/FeoB GTPase Gate" evidence="2">
    <location>
        <begin position="48"/>
        <end position="149"/>
    </location>
</feature>
<feature type="transmembrane region" description="Helical" evidence="1">
    <location>
        <begin position="6"/>
        <end position="27"/>
    </location>
</feature>
<name>A0A0W8E676_9ZZZZ</name>
<dbReference type="EMBL" id="LNQE01001858">
    <property type="protein sequence ID" value="KUG04108.1"/>
    <property type="molecule type" value="Genomic_DNA"/>
</dbReference>
<organism evidence="3">
    <name type="scientific">hydrocarbon metagenome</name>
    <dbReference type="NCBI Taxonomy" id="938273"/>
    <lineage>
        <taxon>unclassified sequences</taxon>
        <taxon>metagenomes</taxon>
        <taxon>ecological metagenomes</taxon>
    </lineage>
</organism>
<gene>
    <name evidence="3" type="ORF">ASZ90_018470</name>
</gene>
<dbReference type="GO" id="GO:0005886">
    <property type="term" value="C:plasma membrane"/>
    <property type="evidence" value="ECO:0007669"/>
    <property type="project" value="TreeGrafter"/>
</dbReference>
<dbReference type="PANTHER" id="PTHR35793:SF2">
    <property type="entry name" value="INNER MEMBRANE PROTEIN YJIG"/>
    <property type="match status" value="1"/>
</dbReference>
<dbReference type="InterPro" id="IPR052549">
    <property type="entry name" value="SpmB"/>
</dbReference>
<comment type="caution">
    <text evidence="3">The sequence shown here is derived from an EMBL/GenBank/DDBJ whole genome shotgun (WGS) entry which is preliminary data.</text>
</comment>
<feature type="transmembrane region" description="Helical" evidence="1">
    <location>
        <begin position="120"/>
        <end position="143"/>
    </location>
</feature>
<dbReference type="AlphaFoldDB" id="A0A0W8E676"/>
<evidence type="ECO:0000256" key="1">
    <source>
        <dbReference type="SAM" id="Phobius"/>
    </source>
</evidence>
<protein>
    <submittedName>
        <fullName evidence="3">Spore maturation protein b</fullName>
    </submittedName>
</protein>
<dbReference type="InterPro" id="IPR011642">
    <property type="entry name" value="Gate_dom"/>
</dbReference>
<feature type="transmembrane region" description="Helical" evidence="1">
    <location>
        <begin position="48"/>
        <end position="70"/>
    </location>
</feature>
<dbReference type="Pfam" id="PF07670">
    <property type="entry name" value="Gate"/>
    <property type="match status" value="1"/>
</dbReference>
<reference evidence="3" key="1">
    <citation type="journal article" date="2015" name="Proc. Natl. Acad. Sci. U.S.A.">
        <title>Networks of energetic and metabolic interactions define dynamics in microbial communities.</title>
        <authorList>
            <person name="Embree M."/>
            <person name="Liu J.K."/>
            <person name="Al-Bassam M.M."/>
            <person name="Zengler K."/>
        </authorList>
    </citation>
    <scope>NUCLEOTIDE SEQUENCE</scope>
</reference>